<keyword evidence="2" id="KW-1185">Reference proteome</keyword>
<name>A0ABQ3ID93_9GAMM</name>
<dbReference type="RefSeq" id="WP_189376530.1">
    <property type="nucleotide sequence ID" value="NZ_BNAH01000002.1"/>
</dbReference>
<accession>A0ABQ3ID93</accession>
<reference evidence="2" key="1">
    <citation type="journal article" date="2019" name="Int. J. Syst. Evol. Microbiol.">
        <title>The Global Catalogue of Microorganisms (GCM) 10K type strain sequencing project: providing services to taxonomists for standard genome sequencing and annotation.</title>
        <authorList>
            <consortium name="The Broad Institute Genomics Platform"/>
            <consortium name="The Broad Institute Genome Sequencing Center for Infectious Disease"/>
            <person name="Wu L."/>
            <person name="Ma J."/>
        </authorList>
    </citation>
    <scope>NUCLEOTIDE SEQUENCE [LARGE SCALE GENOMIC DNA]</scope>
    <source>
        <strain evidence="2">CGMCC 1.15922</strain>
    </source>
</reference>
<sequence length="420" mass="48649">MVSKHPVVSLIEKLYQSRDIVAELYDADDILQLNIPDKRTQNLVNNLVNAQFIVPSGTDNYSLDTDLTRIIDKGLRQDTISYLHSDIGGEVAKIRQSFITYANIGPGTHDEVRRKNKRELIKLFLALSHRFNSTAEELFRRTQVNFGRTDYSRARALENKYYLEELEKLKSSYHEVITLLDADEFHQEALIDDLVTTFKGRTMQFFDKVGQTLSLLKAFAYRERKQEEKTKLMRRLIKHLDDNPTLLFDDTIEAGGELNEFALPKAICMDSTPDLANPTHLDSYLSILEKLKKTLKPKESFKRSRSSCDTSKIPKKEHFLTLSDKLLKQMILHVLKLNKPTKASDILKYFDPNNELPPQLWNYTILHAFFTRRKVHGHAITKHLQHKPIYAEFSKLSGNRHVKDAIIAPKRLPKEFLENV</sequence>
<protein>
    <submittedName>
        <fullName evidence="1">Uncharacterized protein</fullName>
    </submittedName>
</protein>
<evidence type="ECO:0000313" key="2">
    <source>
        <dbReference type="Proteomes" id="UP000626370"/>
    </source>
</evidence>
<comment type="caution">
    <text evidence="1">The sequence shown here is derived from an EMBL/GenBank/DDBJ whole genome shotgun (WGS) entry which is preliminary data.</text>
</comment>
<dbReference type="EMBL" id="BNAH01000002">
    <property type="protein sequence ID" value="GHE80175.1"/>
    <property type="molecule type" value="Genomic_DNA"/>
</dbReference>
<evidence type="ECO:0000313" key="1">
    <source>
        <dbReference type="EMBL" id="GHE80175.1"/>
    </source>
</evidence>
<proteinExistence type="predicted"/>
<organism evidence="1 2">
    <name type="scientific">Thalassotalea profundi</name>
    <dbReference type="NCBI Taxonomy" id="2036687"/>
    <lineage>
        <taxon>Bacteria</taxon>
        <taxon>Pseudomonadati</taxon>
        <taxon>Pseudomonadota</taxon>
        <taxon>Gammaproteobacteria</taxon>
        <taxon>Alteromonadales</taxon>
        <taxon>Colwelliaceae</taxon>
        <taxon>Thalassotalea</taxon>
    </lineage>
</organism>
<dbReference type="Proteomes" id="UP000626370">
    <property type="component" value="Unassembled WGS sequence"/>
</dbReference>
<gene>
    <name evidence="1" type="ORF">GCM10011501_05010</name>
</gene>